<evidence type="ECO:0000256" key="2">
    <source>
        <dbReference type="SAM" id="Phobius"/>
    </source>
</evidence>
<feature type="transmembrane region" description="Helical" evidence="2">
    <location>
        <begin position="37"/>
        <end position="58"/>
    </location>
</feature>
<keyword evidence="2" id="KW-0812">Transmembrane</keyword>
<accession>A0A7Z2W1C5</accession>
<dbReference type="KEGG" id="mfy:HH212_11595"/>
<sequence>MTPTNIDAPKLRVPESDEPEFVKRSRKQERSGRVRRIVMGVGAALLLLALALQLALAFRNTLAARHPGARPALGALCAVFGCRVGLPAQIDSLAIETGELTSLGPDTYALATLLRNGGALPQTWPSIELELTDSGDKPVLRRVFAPAEYLPPGVSAAAGFGARSEQAVKLQFALTDLKPSGYHIAVFYP</sequence>
<dbReference type="Pfam" id="PF11906">
    <property type="entry name" value="DUF3426"/>
    <property type="match status" value="1"/>
</dbReference>
<evidence type="ECO:0000256" key="1">
    <source>
        <dbReference type="SAM" id="MobiDB-lite"/>
    </source>
</evidence>
<gene>
    <name evidence="3" type="ORF">HH212_11595</name>
</gene>
<feature type="region of interest" description="Disordered" evidence="1">
    <location>
        <begin position="1"/>
        <end position="26"/>
    </location>
</feature>
<evidence type="ECO:0000313" key="3">
    <source>
        <dbReference type="EMBL" id="QJE03316.1"/>
    </source>
</evidence>
<reference evidence="3 4" key="1">
    <citation type="submission" date="2020-04" db="EMBL/GenBank/DDBJ databases">
        <title>Genome sequencing of novel species.</title>
        <authorList>
            <person name="Heo J."/>
            <person name="Kim S.-J."/>
            <person name="Kim J.-S."/>
            <person name="Hong S.-B."/>
            <person name="Kwon S.-W."/>
        </authorList>
    </citation>
    <scope>NUCLEOTIDE SEQUENCE [LARGE SCALE GENOMIC DNA]</scope>
    <source>
        <strain evidence="3 4">GN2-R2</strain>
    </source>
</reference>
<dbReference type="InterPro" id="IPR021834">
    <property type="entry name" value="DUF3426"/>
</dbReference>
<keyword evidence="2" id="KW-0472">Membrane</keyword>
<keyword evidence="4" id="KW-1185">Reference proteome</keyword>
<evidence type="ECO:0000313" key="4">
    <source>
        <dbReference type="Proteomes" id="UP000502415"/>
    </source>
</evidence>
<name>A0A7Z2W1C5_9BURK</name>
<dbReference type="Proteomes" id="UP000502415">
    <property type="component" value="Chromosome"/>
</dbReference>
<protein>
    <submittedName>
        <fullName evidence="3">DUF3426 domain-containing protein</fullName>
    </submittedName>
</protein>
<proteinExistence type="predicted"/>
<keyword evidence="2" id="KW-1133">Transmembrane helix</keyword>
<dbReference type="AlphaFoldDB" id="A0A7Z2W1C5"/>
<organism evidence="3 4">
    <name type="scientific">Massilia forsythiae</name>
    <dbReference type="NCBI Taxonomy" id="2728020"/>
    <lineage>
        <taxon>Bacteria</taxon>
        <taxon>Pseudomonadati</taxon>
        <taxon>Pseudomonadota</taxon>
        <taxon>Betaproteobacteria</taxon>
        <taxon>Burkholderiales</taxon>
        <taxon>Oxalobacteraceae</taxon>
        <taxon>Telluria group</taxon>
        <taxon>Massilia</taxon>
    </lineage>
</organism>
<feature type="compositionally biased region" description="Basic and acidic residues" evidence="1">
    <location>
        <begin position="9"/>
        <end position="26"/>
    </location>
</feature>
<dbReference type="EMBL" id="CP051685">
    <property type="protein sequence ID" value="QJE03316.1"/>
    <property type="molecule type" value="Genomic_DNA"/>
</dbReference>